<name>A0ABW3ITJ3_9RHOB</name>
<organism evidence="7 8">
    <name type="scientific">Tropicimonas aquimaris</name>
    <dbReference type="NCBI Taxonomy" id="914152"/>
    <lineage>
        <taxon>Bacteria</taxon>
        <taxon>Pseudomonadati</taxon>
        <taxon>Pseudomonadota</taxon>
        <taxon>Alphaproteobacteria</taxon>
        <taxon>Rhodobacterales</taxon>
        <taxon>Roseobacteraceae</taxon>
        <taxon>Tropicimonas</taxon>
    </lineage>
</organism>
<feature type="transmembrane region" description="Helical" evidence="6">
    <location>
        <begin position="137"/>
        <end position="159"/>
    </location>
</feature>
<evidence type="ECO:0000256" key="6">
    <source>
        <dbReference type="SAM" id="Phobius"/>
    </source>
</evidence>
<evidence type="ECO:0000256" key="3">
    <source>
        <dbReference type="ARBA" id="ARBA00022692"/>
    </source>
</evidence>
<feature type="transmembrane region" description="Helical" evidence="6">
    <location>
        <begin position="82"/>
        <end position="103"/>
    </location>
</feature>
<feature type="transmembrane region" description="Helical" evidence="6">
    <location>
        <begin position="293"/>
        <end position="316"/>
    </location>
</feature>
<keyword evidence="3 6" id="KW-0812">Transmembrane</keyword>
<evidence type="ECO:0000256" key="2">
    <source>
        <dbReference type="ARBA" id="ARBA00022475"/>
    </source>
</evidence>
<keyword evidence="5 6" id="KW-0472">Membrane</keyword>
<keyword evidence="2" id="KW-1003">Cell membrane</keyword>
<keyword evidence="4 6" id="KW-1133">Transmembrane helix</keyword>
<comment type="subcellular location">
    <subcellularLocation>
        <location evidence="1">Cell membrane</location>
        <topology evidence="1">Multi-pass membrane protein</topology>
    </subcellularLocation>
</comment>
<dbReference type="EMBL" id="JBHTJT010000032">
    <property type="protein sequence ID" value="MFD0981085.1"/>
    <property type="molecule type" value="Genomic_DNA"/>
</dbReference>
<protein>
    <submittedName>
        <fullName evidence="7">YbhN family protein</fullName>
    </submittedName>
</protein>
<dbReference type="Pfam" id="PF03706">
    <property type="entry name" value="LPG_synthase_TM"/>
    <property type="match status" value="1"/>
</dbReference>
<feature type="transmembrane region" description="Helical" evidence="6">
    <location>
        <begin position="49"/>
        <end position="70"/>
    </location>
</feature>
<dbReference type="PANTHER" id="PTHR40277">
    <property type="entry name" value="BLL5419 PROTEIN"/>
    <property type="match status" value="1"/>
</dbReference>
<evidence type="ECO:0000313" key="7">
    <source>
        <dbReference type="EMBL" id="MFD0981085.1"/>
    </source>
</evidence>
<evidence type="ECO:0000256" key="4">
    <source>
        <dbReference type="ARBA" id="ARBA00022989"/>
    </source>
</evidence>
<reference evidence="8" key="1">
    <citation type="journal article" date="2019" name="Int. J. Syst. Evol. Microbiol.">
        <title>The Global Catalogue of Microorganisms (GCM) 10K type strain sequencing project: providing services to taxonomists for standard genome sequencing and annotation.</title>
        <authorList>
            <consortium name="The Broad Institute Genomics Platform"/>
            <consortium name="The Broad Institute Genome Sequencing Center for Infectious Disease"/>
            <person name="Wu L."/>
            <person name="Ma J."/>
        </authorList>
    </citation>
    <scope>NUCLEOTIDE SEQUENCE [LARGE SCALE GENOMIC DNA]</scope>
    <source>
        <strain evidence="8">CCUG 60524</strain>
    </source>
</reference>
<evidence type="ECO:0000256" key="5">
    <source>
        <dbReference type="ARBA" id="ARBA00023136"/>
    </source>
</evidence>
<proteinExistence type="predicted"/>
<gene>
    <name evidence="7" type="ORF">ACFQ2S_15680</name>
</gene>
<feature type="transmembrane region" description="Helical" evidence="6">
    <location>
        <begin position="217"/>
        <end position="238"/>
    </location>
</feature>
<feature type="transmembrane region" description="Helical" evidence="6">
    <location>
        <begin position="250"/>
        <end position="273"/>
    </location>
</feature>
<sequence>MSPDAQKPARKGFARKAVKLFATLALLLPLGFLVDWQEVFQLLPQMDPIWIFAAAMSVVGTRTAITWRWWQILRAIGFRTKLLPLGVVVSAGMGLGALIPTSLGPDIARGILLRTRATSAGETTNALVVSSLAIDRYAATIATLIVAAFGAVAIGNWAVAMGMAAAVAAVAFVTALMMVSADTVIRTLTPGPLKRARSKLAAVVDYLRHPGMLVHGLVPAVLISTLVTLFRVAVFVSLYNAFGYSVPISLAIFAISVMLIALMVPVTLGNFGIREWLLVIGFQSASIPADVSVAVGLVSFAIQTLISLPAITFLMLRKSRRPATITSGEA</sequence>
<dbReference type="Proteomes" id="UP001597108">
    <property type="component" value="Unassembled WGS sequence"/>
</dbReference>
<keyword evidence="8" id="KW-1185">Reference proteome</keyword>
<dbReference type="RefSeq" id="WP_386075861.1">
    <property type="nucleotide sequence ID" value="NZ_JBHTJT010000032.1"/>
</dbReference>
<comment type="caution">
    <text evidence="7">The sequence shown here is derived from an EMBL/GenBank/DDBJ whole genome shotgun (WGS) entry which is preliminary data.</text>
</comment>
<dbReference type="PANTHER" id="PTHR40277:SF1">
    <property type="entry name" value="BLL5419 PROTEIN"/>
    <property type="match status" value="1"/>
</dbReference>
<feature type="transmembrane region" description="Helical" evidence="6">
    <location>
        <begin position="166"/>
        <end position="185"/>
    </location>
</feature>
<dbReference type="InterPro" id="IPR022791">
    <property type="entry name" value="L-PG_synthase/AglD"/>
</dbReference>
<accession>A0ABW3ITJ3</accession>
<evidence type="ECO:0000313" key="8">
    <source>
        <dbReference type="Proteomes" id="UP001597108"/>
    </source>
</evidence>
<evidence type="ECO:0000256" key="1">
    <source>
        <dbReference type="ARBA" id="ARBA00004651"/>
    </source>
</evidence>